<organism evidence="2 3">
    <name type="scientific">Inquilinus limosus</name>
    <dbReference type="NCBI Taxonomy" id="171674"/>
    <lineage>
        <taxon>Bacteria</taxon>
        <taxon>Pseudomonadati</taxon>
        <taxon>Pseudomonadota</taxon>
        <taxon>Alphaproteobacteria</taxon>
        <taxon>Rhodospirillales</taxon>
        <taxon>Rhodospirillaceae</taxon>
        <taxon>Inquilinus</taxon>
    </lineage>
</organism>
<comment type="similarity">
    <text evidence="1">Belongs to the LamB/PxpA family.</text>
</comment>
<evidence type="ECO:0000313" key="3">
    <source>
        <dbReference type="Proteomes" id="UP000196655"/>
    </source>
</evidence>
<dbReference type="GO" id="GO:0005524">
    <property type="term" value="F:ATP binding"/>
    <property type="evidence" value="ECO:0007669"/>
    <property type="project" value="UniProtKB-UniRule"/>
</dbReference>
<comment type="function">
    <text evidence="1">Catalyzes the cleavage of 5-oxoproline to form L-glutamate coupled to the hydrolysis of ATP to ADP and inorganic phosphate.</text>
</comment>
<dbReference type="NCBIfam" id="NF003816">
    <property type="entry name" value="PRK05406.1-5"/>
    <property type="match status" value="1"/>
</dbReference>
<comment type="caution">
    <text evidence="2">The sequence shown here is derived from an EMBL/GenBank/DDBJ whole genome shotgun (WGS) entry which is preliminary data.</text>
</comment>
<dbReference type="GO" id="GO:0017168">
    <property type="term" value="F:5-oxoprolinase (ATP-hydrolyzing) activity"/>
    <property type="evidence" value="ECO:0007669"/>
    <property type="project" value="UniProtKB-UniRule"/>
</dbReference>
<protein>
    <recommendedName>
        <fullName evidence="1">5-oxoprolinase subunit A</fullName>
        <shortName evidence="1">5-OPase subunit A</shortName>
        <ecNumber evidence="1">3.5.2.9</ecNumber>
    </recommendedName>
    <alternativeName>
        <fullName evidence="1">5-oxoprolinase (ATP-hydrolyzing) subunit A</fullName>
    </alternativeName>
</protein>
<dbReference type="OrthoDB" id="9773478at2"/>
<dbReference type="InterPro" id="IPR011330">
    <property type="entry name" value="Glyco_hydro/deAcase_b/a-brl"/>
</dbReference>
<dbReference type="EMBL" id="NHON01000007">
    <property type="protein sequence ID" value="OWJ68221.1"/>
    <property type="molecule type" value="Genomic_DNA"/>
</dbReference>
<dbReference type="Gene3D" id="3.20.20.370">
    <property type="entry name" value="Glycoside hydrolase/deacetylase"/>
    <property type="match status" value="1"/>
</dbReference>
<dbReference type="CDD" id="cd10787">
    <property type="entry name" value="LamB_YcsF_like"/>
    <property type="match status" value="1"/>
</dbReference>
<keyword evidence="3" id="KW-1185">Reference proteome</keyword>
<comment type="subunit">
    <text evidence="1">Forms a complex composed of PxpA, PxpB and PxpC.</text>
</comment>
<dbReference type="STRING" id="1122125.GCA_000423185_04006"/>
<sequence length="257" mass="27303">MASIDLNCDMGEGFGAWEMGDDAAMLEIVTSANVACGFHAGDPIVMRRTLALARDRGIGVGAHPGFLDLWGFGRRVIKGDTPEELEAQVVYQIGALQGIAKAVGHKVTHVKAHGALSNVAMVEDAVALAIGRAIQSVDPTLAYMVLPGTALERAAVELGLPVVREVFADRTYEDDATLTSRKIAGSVIHDAEVAAERVLRMVEEQAVTSRSGKRIPVPVDTVCVHGDTPGAVGIARRIRERLEQAGIRLVALKDRPA</sequence>
<accession>A0A211ZSG9</accession>
<gene>
    <name evidence="1" type="primary">pxpA</name>
    <name evidence="2" type="ORF">BWR60_05985</name>
</gene>
<keyword evidence="1" id="KW-0378">Hydrolase</keyword>
<dbReference type="SUPFAM" id="SSF88713">
    <property type="entry name" value="Glycoside hydrolase/deacetylase"/>
    <property type="match status" value="1"/>
</dbReference>
<dbReference type="Proteomes" id="UP000196655">
    <property type="component" value="Unassembled WGS sequence"/>
</dbReference>
<dbReference type="Pfam" id="PF03746">
    <property type="entry name" value="LamB_YcsF"/>
    <property type="match status" value="1"/>
</dbReference>
<dbReference type="PANTHER" id="PTHR30292:SF0">
    <property type="entry name" value="5-OXOPROLINASE SUBUNIT A"/>
    <property type="match status" value="1"/>
</dbReference>
<dbReference type="NCBIfam" id="NF003814">
    <property type="entry name" value="PRK05406.1-3"/>
    <property type="match status" value="1"/>
</dbReference>
<dbReference type="HAMAP" id="MF_00691">
    <property type="entry name" value="PxpA"/>
    <property type="match status" value="1"/>
</dbReference>
<proteinExistence type="inferred from homology"/>
<dbReference type="RefSeq" id="WP_088150099.1">
    <property type="nucleotide sequence ID" value="NZ_NHON01000007.1"/>
</dbReference>
<dbReference type="AlphaFoldDB" id="A0A211ZSG9"/>
<name>A0A211ZSG9_9PROT</name>
<comment type="catalytic activity">
    <reaction evidence="1">
        <text>5-oxo-L-proline + ATP + 2 H2O = L-glutamate + ADP + phosphate + H(+)</text>
        <dbReference type="Rhea" id="RHEA:10348"/>
        <dbReference type="ChEBI" id="CHEBI:15377"/>
        <dbReference type="ChEBI" id="CHEBI:15378"/>
        <dbReference type="ChEBI" id="CHEBI:29985"/>
        <dbReference type="ChEBI" id="CHEBI:30616"/>
        <dbReference type="ChEBI" id="CHEBI:43474"/>
        <dbReference type="ChEBI" id="CHEBI:58402"/>
        <dbReference type="ChEBI" id="CHEBI:456216"/>
        <dbReference type="EC" id="3.5.2.9"/>
    </reaction>
</comment>
<dbReference type="PANTHER" id="PTHR30292">
    <property type="entry name" value="UNCHARACTERIZED PROTEIN YBGL-RELATED"/>
    <property type="match status" value="1"/>
</dbReference>
<dbReference type="InterPro" id="IPR005501">
    <property type="entry name" value="LamB/YcsF/PxpA-like"/>
</dbReference>
<dbReference type="EC" id="3.5.2.9" evidence="1"/>
<reference evidence="3" key="1">
    <citation type="submission" date="2017-05" db="EMBL/GenBank/DDBJ databases">
        <authorList>
            <person name="Macchi M."/>
            <person name="Festa S."/>
            <person name="Coppotelli B.M."/>
            <person name="Morelli I.S."/>
        </authorList>
    </citation>
    <scope>NUCLEOTIDE SEQUENCE [LARGE SCALE GENOMIC DNA]</scope>
    <source>
        <strain evidence="3">I</strain>
    </source>
</reference>
<keyword evidence="1" id="KW-0547">Nucleotide-binding</keyword>
<dbReference type="GO" id="GO:0005975">
    <property type="term" value="P:carbohydrate metabolic process"/>
    <property type="evidence" value="ECO:0007669"/>
    <property type="project" value="InterPro"/>
</dbReference>
<keyword evidence="1" id="KW-0067">ATP-binding</keyword>
<evidence type="ECO:0000256" key="1">
    <source>
        <dbReference type="HAMAP-Rule" id="MF_00691"/>
    </source>
</evidence>
<evidence type="ECO:0000313" key="2">
    <source>
        <dbReference type="EMBL" id="OWJ68221.1"/>
    </source>
</evidence>